<organism evidence="2 3">
    <name type="scientific">Pleuronectes platessa</name>
    <name type="common">European plaice</name>
    <dbReference type="NCBI Taxonomy" id="8262"/>
    <lineage>
        <taxon>Eukaryota</taxon>
        <taxon>Metazoa</taxon>
        <taxon>Chordata</taxon>
        <taxon>Craniata</taxon>
        <taxon>Vertebrata</taxon>
        <taxon>Euteleostomi</taxon>
        <taxon>Actinopterygii</taxon>
        <taxon>Neopterygii</taxon>
        <taxon>Teleostei</taxon>
        <taxon>Neoteleostei</taxon>
        <taxon>Acanthomorphata</taxon>
        <taxon>Carangaria</taxon>
        <taxon>Pleuronectiformes</taxon>
        <taxon>Pleuronectoidei</taxon>
        <taxon>Pleuronectidae</taxon>
        <taxon>Pleuronectes</taxon>
    </lineage>
</organism>
<proteinExistence type="predicted"/>
<dbReference type="EMBL" id="CADEAL010000345">
    <property type="protein sequence ID" value="CAB1418864.1"/>
    <property type="molecule type" value="Genomic_DNA"/>
</dbReference>
<evidence type="ECO:0000313" key="2">
    <source>
        <dbReference type="EMBL" id="CAB1418864.1"/>
    </source>
</evidence>
<reference evidence="2" key="1">
    <citation type="submission" date="2020-03" db="EMBL/GenBank/DDBJ databases">
        <authorList>
            <person name="Weist P."/>
        </authorList>
    </citation>
    <scope>NUCLEOTIDE SEQUENCE</scope>
</reference>
<evidence type="ECO:0000313" key="3">
    <source>
        <dbReference type="Proteomes" id="UP001153269"/>
    </source>
</evidence>
<dbReference type="AlphaFoldDB" id="A0A9N7YC25"/>
<keyword evidence="3" id="KW-1185">Reference proteome</keyword>
<feature type="region of interest" description="Disordered" evidence="1">
    <location>
        <begin position="72"/>
        <end position="94"/>
    </location>
</feature>
<evidence type="ECO:0000256" key="1">
    <source>
        <dbReference type="SAM" id="MobiDB-lite"/>
    </source>
</evidence>
<protein>
    <submittedName>
        <fullName evidence="2">Uncharacterized protein</fullName>
    </submittedName>
</protein>
<gene>
    <name evidence="2" type="ORF">PLEPLA_LOCUS6691</name>
</gene>
<dbReference type="Proteomes" id="UP001153269">
    <property type="component" value="Unassembled WGS sequence"/>
</dbReference>
<name>A0A9N7YC25_PLEPL</name>
<comment type="caution">
    <text evidence="2">The sequence shown here is derived from an EMBL/GenBank/DDBJ whole genome shotgun (WGS) entry which is preliminary data.</text>
</comment>
<sequence>MSDTSCHEVQEADWDPVGILHHWGHFCSWSWRQRPSSKLAPIKPAKPSLSGQAADLRTPHQQIGLAVTVGPAQLPTESPHSRIVSPPFRTSPTTDTLLSLTMQRCGPQTEERCC</sequence>
<accession>A0A9N7YC25</accession>